<dbReference type="SUPFAM" id="SSF49299">
    <property type="entry name" value="PKD domain"/>
    <property type="match status" value="1"/>
</dbReference>
<dbReference type="EMBL" id="VSSQ01133661">
    <property type="protein sequence ID" value="MPN59540.1"/>
    <property type="molecule type" value="Genomic_DNA"/>
</dbReference>
<evidence type="ECO:0000259" key="1">
    <source>
        <dbReference type="PROSITE" id="PS50093"/>
    </source>
</evidence>
<gene>
    <name evidence="2" type="ORF">SDC9_207261</name>
</gene>
<dbReference type="InterPro" id="IPR013783">
    <property type="entry name" value="Ig-like_fold"/>
</dbReference>
<dbReference type="CDD" id="cd00146">
    <property type="entry name" value="PKD"/>
    <property type="match status" value="1"/>
</dbReference>
<comment type="caution">
    <text evidence="2">The sequence shown here is derived from an EMBL/GenBank/DDBJ whole genome shotgun (WGS) entry which is preliminary data.</text>
</comment>
<dbReference type="PROSITE" id="PS50093">
    <property type="entry name" value="PKD"/>
    <property type="match status" value="1"/>
</dbReference>
<reference evidence="2" key="1">
    <citation type="submission" date="2019-08" db="EMBL/GenBank/DDBJ databases">
        <authorList>
            <person name="Kucharzyk K."/>
            <person name="Murdoch R.W."/>
            <person name="Higgins S."/>
            <person name="Loffler F."/>
        </authorList>
    </citation>
    <scope>NUCLEOTIDE SEQUENCE</scope>
</reference>
<dbReference type="SUPFAM" id="SSF51126">
    <property type="entry name" value="Pectin lyase-like"/>
    <property type="match status" value="1"/>
</dbReference>
<organism evidence="2">
    <name type="scientific">bioreactor metagenome</name>
    <dbReference type="NCBI Taxonomy" id="1076179"/>
    <lineage>
        <taxon>unclassified sequences</taxon>
        <taxon>metagenomes</taxon>
        <taxon>ecological metagenomes</taxon>
    </lineage>
</organism>
<dbReference type="InterPro" id="IPR000601">
    <property type="entry name" value="PKD_dom"/>
</dbReference>
<dbReference type="Pfam" id="PF18911">
    <property type="entry name" value="PKD_4"/>
    <property type="match status" value="1"/>
</dbReference>
<dbReference type="FunFam" id="2.60.40.10:FF:000270">
    <property type="entry name" value="Cell surface protein"/>
    <property type="match status" value="1"/>
</dbReference>
<dbReference type="Gene3D" id="2.160.20.10">
    <property type="entry name" value="Single-stranded right-handed beta-helix, Pectin lyase-like"/>
    <property type="match status" value="1"/>
</dbReference>
<accession>A0A645J8S1</accession>
<dbReference type="Gene3D" id="2.60.40.10">
    <property type="entry name" value="Immunoglobulins"/>
    <property type="match status" value="1"/>
</dbReference>
<dbReference type="AlphaFoldDB" id="A0A645J8S1"/>
<protein>
    <recommendedName>
        <fullName evidence="1">PKD domain-containing protein</fullName>
    </recommendedName>
</protein>
<feature type="domain" description="PKD" evidence="1">
    <location>
        <begin position="24"/>
        <end position="107"/>
    </location>
</feature>
<dbReference type="InterPro" id="IPR012334">
    <property type="entry name" value="Pectin_lyas_fold"/>
</dbReference>
<proteinExistence type="predicted"/>
<name>A0A645J8S1_9ZZZZ</name>
<dbReference type="SMART" id="SM00089">
    <property type="entry name" value="PKD"/>
    <property type="match status" value="1"/>
</dbReference>
<dbReference type="InterPro" id="IPR011050">
    <property type="entry name" value="Pectin_lyase_fold/virulence"/>
</dbReference>
<sequence>MDTALTLENTNVCIKAFTNRSEAAEAAFTTNVTSGPAPLTVDFIDASCFSPTSWYWNFGDGNTSTDRFPAHNYMEAGKYNVTLRVENEYGNSTIKKTGWIRVTNSSMLYVDDNGPADFTSIQEAVDSASPGTTIVVKNGTYTENVNVDRAVTILSES</sequence>
<dbReference type="InterPro" id="IPR022409">
    <property type="entry name" value="PKD/Chitinase_dom"/>
</dbReference>
<evidence type="ECO:0000313" key="2">
    <source>
        <dbReference type="EMBL" id="MPN59540.1"/>
    </source>
</evidence>
<dbReference type="InterPro" id="IPR035986">
    <property type="entry name" value="PKD_dom_sf"/>
</dbReference>